<evidence type="ECO:0000313" key="3">
    <source>
        <dbReference type="EMBL" id="VUZ55131.1"/>
    </source>
</evidence>
<gene>
    <name evidence="3" type="ORF">WMSIL1_LOCUS13037</name>
</gene>
<feature type="signal peptide" evidence="2">
    <location>
        <begin position="1"/>
        <end position="23"/>
    </location>
</feature>
<feature type="region of interest" description="Disordered" evidence="1">
    <location>
        <begin position="102"/>
        <end position="139"/>
    </location>
</feature>
<keyword evidence="2" id="KW-0732">Signal</keyword>
<keyword evidence="4" id="KW-1185">Reference proteome</keyword>
<evidence type="ECO:0000256" key="1">
    <source>
        <dbReference type="SAM" id="MobiDB-lite"/>
    </source>
</evidence>
<feature type="region of interest" description="Disordered" evidence="1">
    <location>
        <begin position="43"/>
        <end position="82"/>
    </location>
</feature>
<protein>
    <submittedName>
        <fullName evidence="3">Uncharacterized protein</fullName>
    </submittedName>
</protein>
<evidence type="ECO:0000313" key="4">
    <source>
        <dbReference type="Proteomes" id="UP000321570"/>
    </source>
</evidence>
<sequence length="180" mass="22030">MKRLRICLITLITIVLSTCIIKAAPIEHCDYIDCIDDFQNDEEKMMDRRPPPPPKPERRRRLDKPRREEEDFDMERRPPRRLTYNPGFYEDWADRDFGREHRRHDFPDRRDDPFDGPIDRRGPGFRPGPPYPPPFPPRRRFPGRRYWPRSRNYHDDFLRYLRHGIDLGFLQLLRNIVDYN</sequence>
<dbReference type="Proteomes" id="UP000321570">
    <property type="component" value="Unassembled WGS sequence"/>
</dbReference>
<feature type="chain" id="PRO_5022132867" evidence="2">
    <location>
        <begin position="24"/>
        <end position="180"/>
    </location>
</feature>
<feature type="compositionally biased region" description="Basic and acidic residues" evidence="1">
    <location>
        <begin position="102"/>
        <end position="122"/>
    </location>
</feature>
<evidence type="ECO:0000256" key="2">
    <source>
        <dbReference type="SAM" id="SignalP"/>
    </source>
</evidence>
<feature type="compositionally biased region" description="Basic and acidic residues" evidence="1">
    <location>
        <begin position="65"/>
        <end position="77"/>
    </location>
</feature>
<feature type="compositionally biased region" description="Pro residues" evidence="1">
    <location>
        <begin position="126"/>
        <end position="136"/>
    </location>
</feature>
<dbReference type="AlphaFoldDB" id="A0A564Z6J7"/>
<dbReference type="EMBL" id="CABIJS010000688">
    <property type="protein sequence ID" value="VUZ55131.1"/>
    <property type="molecule type" value="Genomic_DNA"/>
</dbReference>
<accession>A0A564Z6J7</accession>
<name>A0A564Z6J7_HYMDI</name>
<proteinExistence type="predicted"/>
<reference evidence="3 4" key="1">
    <citation type="submission" date="2019-07" db="EMBL/GenBank/DDBJ databases">
        <authorList>
            <person name="Jastrzebski P J."/>
            <person name="Paukszto L."/>
            <person name="Jastrzebski P J."/>
        </authorList>
    </citation>
    <scope>NUCLEOTIDE SEQUENCE [LARGE SCALE GENOMIC DNA]</scope>
    <source>
        <strain evidence="3 4">WMS-il1</strain>
    </source>
</reference>
<organism evidence="3 4">
    <name type="scientific">Hymenolepis diminuta</name>
    <name type="common">Rat tapeworm</name>
    <dbReference type="NCBI Taxonomy" id="6216"/>
    <lineage>
        <taxon>Eukaryota</taxon>
        <taxon>Metazoa</taxon>
        <taxon>Spiralia</taxon>
        <taxon>Lophotrochozoa</taxon>
        <taxon>Platyhelminthes</taxon>
        <taxon>Cestoda</taxon>
        <taxon>Eucestoda</taxon>
        <taxon>Cyclophyllidea</taxon>
        <taxon>Hymenolepididae</taxon>
        <taxon>Hymenolepis</taxon>
    </lineage>
</organism>